<feature type="region of interest" description="Disordered" evidence="1">
    <location>
        <begin position="127"/>
        <end position="156"/>
    </location>
</feature>
<protein>
    <submittedName>
        <fullName evidence="2">Uncharacterized protein</fullName>
    </submittedName>
</protein>
<reference evidence="2 3" key="1">
    <citation type="submission" date="2023-08" db="EMBL/GenBank/DDBJ databases">
        <title>Annotated Genome Sequence of Vanrija albida AlHP1.</title>
        <authorList>
            <person name="Herzog R."/>
        </authorList>
    </citation>
    <scope>NUCLEOTIDE SEQUENCE [LARGE SCALE GENOMIC DNA]</scope>
    <source>
        <strain evidence="2 3">AlHP1</strain>
    </source>
</reference>
<dbReference type="GeneID" id="95989419"/>
<proteinExistence type="predicted"/>
<evidence type="ECO:0000313" key="2">
    <source>
        <dbReference type="EMBL" id="KAL1406670.1"/>
    </source>
</evidence>
<dbReference type="Proteomes" id="UP001565368">
    <property type="component" value="Unassembled WGS sequence"/>
</dbReference>
<name>A0ABR3PW98_9TREE</name>
<dbReference type="RefSeq" id="XP_069206614.1">
    <property type="nucleotide sequence ID" value="XM_069356773.1"/>
</dbReference>
<keyword evidence="3" id="KW-1185">Reference proteome</keyword>
<comment type="caution">
    <text evidence="2">The sequence shown here is derived from an EMBL/GenBank/DDBJ whole genome shotgun (WGS) entry which is preliminary data.</text>
</comment>
<feature type="compositionally biased region" description="Low complexity" evidence="1">
    <location>
        <begin position="127"/>
        <end position="146"/>
    </location>
</feature>
<dbReference type="EMBL" id="JBBXJM010000006">
    <property type="protein sequence ID" value="KAL1406670.1"/>
    <property type="molecule type" value="Genomic_DNA"/>
</dbReference>
<feature type="region of interest" description="Disordered" evidence="1">
    <location>
        <begin position="85"/>
        <end position="114"/>
    </location>
</feature>
<feature type="compositionally biased region" description="Low complexity" evidence="1">
    <location>
        <begin position="86"/>
        <end position="100"/>
    </location>
</feature>
<gene>
    <name evidence="2" type="ORF">Q8F55_008376</name>
</gene>
<sequence>MSTRRRPSNVIWSAEQALTELHAASGEDARIAVLHAYLGLKAARGKTRAEVRAKLLALAASVPEYADAFVRVSADLGLEEGGARLARAASTTSPHASSSWPAPPRRATSDEHALAHHHALAGFVRRGSAAAPGPAPAPAQRLPARPSTERRGTAVSPHELAVRLGPLADEHAREMQAAAALAGGYDSEDEWEAYYERYDRVGRADERERHVVRM</sequence>
<evidence type="ECO:0000313" key="3">
    <source>
        <dbReference type="Proteomes" id="UP001565368"/>
    </source>
</evidence>
<accession>A0ABR3PW98</accession>
<evidence type="ECO:0000256" key="1">
    <source>
        <dbReference type="SAM" id="MobiDB-lite"/>
    </source>
</evidence>
<organism evidence="2 3">
    <name type="scientific">Vanrija albida</name>
    <dbReference type="NCBI Taxonomy" id="181172"/>
    <lineage>
        <taxon>Eukaryota</taxon>
        <taxon>Fungi</taxon>
        <taxon>Dikarya</taxon>
        <taxon>Basidiomycota</taxon>
        <taxon>Agaricomycotina</taxon>
        <taxon>Tremellomycetes</taxon>
        <taxon>Trichosporonales</taxon>
        <taxon>Trichosporonaceae</taxon>
        <taxon>Vanrija</taxon>
    </lineage>
</organism>